<sequence length="228" mass="25771">MRIPTAVILVTILCLGFLFSSTTYFYNKSRLISSKKNNNQSVFSGEIPQLTASQTSKIVDEQTKPADPKGRLSYPKNVYTVETKETLFGIGVKFGIDWKLIKLANSITNENLIQSGYTLVIPRNESTTDMYRVTFAINEDKASELNRELREKSNDPNFNPVEVARRDAIPYFGLTSQDEFTLLEQDDSRATALVQAKNGTNSTVVGLYQPKERGKKGFWAVLYVELRY</sequence>
<comment type="caution">
    <text evidence="3">The sequence shown here is derived from an EMBL/GenBank/DDBJ whole genome shotgun (WGS) entry which is preliminary data.</text>
</comment>
<keyword evidence="1" id="KW-0472">Membrane</keyword>
<organism evidence="3 4">
    <name type="scientific">Berkelbacteria bacterium GW2011_GWA2_46_7</name>
    <dbReference type="NCBI Taxonomy" id="1618335"/>
    <lineage>
        <taxon>Bacteria</taxon>
        <taxon>Candidatus Berkelbacteria</taxon>
    </lineage>
</organism>
<evidence type="ECO:0000256" key="1">
    <source>
        <dbReference type="SAM" id="Phobius"/>
    </source>
</evidence>
<dbReference type="AlphaFoldDB" id="A0A0G1QCW4"/>
<dbReference type="InterPro" id="IPR036779">
    <property type="entry name" value="LysM_dom_sf"/>
</dbReference>
<dbReference type="Pfam" id="PF01476">
    <property type="entry name" value="LysM"/>
    <property type="match status" value="1"/>
</dbReference>
<proteinExistence type="predicted"/>
<gene>
    <name evidence="3" type="ORF">UX60_C0044G0002</name>
</gene>
<reference evidence="3 4" key="1">
    <citation type="journal article" date="2015" name="Nature">
        <title>rRNA introns, odd ribosomes, and small enigmatic genomes across a large radiation of phyla.</title>
        <authorList>
            <person name="Brown C.T."/>
            <person name="Hug L.A."/>
            <person name="Thomas B.C."/>
            <person name="Sharon I."/>
            <person name="Castelle C.J."/>
            <person name="Singh A."/>
            <person name="Wilkins M.J."/>
            <person name="Williams K.H."/>
            <person name="Banfield J.F."/>
        </authorList>
    </citation>
    <scope>NUCLEOTIDE SEQUENCE [LARGE SCALE GENOMIC DNA]</scope>
</reference>
<feature type="transmembrane region" description="Helical" evidence="1">
    <location>
        <begin position="6"/>
        <end position="26"/>
    </location>
</feature>
<dbReference type="PROSITE" id="PS51782">
    <property type="entry name" value="LYSM"/>
    <property type="match status" value="1"/>
</dbReference>
<dbReference type="SUPFAM" id="SSF54106">
    <property type="entry name" value="LysM domain"/>
    <property type="match status" value="1"/>
</dbReference>
<evidence type="ECO:0000313" key="4">
    <source>
        <dbReference type="Proteomes" id="UP000034487"/>
    </source>
</evidence>
<dbReference type="SMART" id="SM00257">
    <property type="entry name" value="LysM"/>
    <property type="match status" value="1"/>
</dbReference>
<dbReference type="Gene3D" id="3.10.350.10">
    <property type="entry name" value="LysM domain"/>
    <property type="match status" value="1"/>
</dbReference>
<name>A0A0G1QCW4_9BACT</name>
<keyword evidence="1" id="KW-1133">Transmembrane helix</keyword>
<dbReference type="InterPro" id="IPR018392">
    <property type="entry name" value="LysM"/>
</dbReference>
<feature type="domain" description="LysM" evidence="2">
    <location>
        <begin position="77"/>
        <end position="121"/>
    </location>
</feature>
<protein>
    <recommendedName>
        <fullName evidence="2">LysM domain-containing protein</fullName>
    </recommendedName>
</protein>
<evidence type="ECO:0000259" key="2">
    <source>
        <dbReference type="PROSITE" id="PS51782"/>
    </source>
</evidence>
<dbReference type="Proteomes" id="UP000034487">
    <property type="component" value="Unassembled WGS sequence"/>
</dbReference>
<evidence type="ECO:0000313" key="3">
    <source>
        <dbReference type="EMBL" id="KKU42876.1"/>
    </source>
</evidence>
<dbReference type="EMBL" id="LCMV01000044">
    <property type="protein sequence ID" value="KKU42876.1"/>
    <property type="molecule type" value="Genomic_DNA"/>
</dbReference>
<accession>A0A0G1QCW4</accession>
<keyword evidence="1" id="KW-0812">Transmembrane</keyword>
<dbReference type="CDD" id="cd00118">
    <property type="entry name" value="LysM"/>
    <property type="match status" value="1"/>
</dbReference>